<dbReference type="EMBL" id="DROD01000544">
    <property type="protein sequence ID" value="HHJ53222.1"/>
    <property type="molecule type" value="Genomic_DNA"/>
</dbReference>
<dbReference type="PANTHER" id="PTHR43547">
    <property type="entry name" value="TWO-COMPONENT HISTIDINE KINASE"/>
    <property type="match status" value="1"/>
</dbReference>
<dbReference type="Pfam" id="PF07494">
    <property type="entry name" value="Reg_prop"/>
    <property type="match status" value="5"/>
</dbReference>
<dbReference type="PANTHER" id="PTHR43547:SF2">
    <property type="entry name" value="HYBRID SIGNAL TRANSDUCTION HISTIDINE KINASE C"/>
    <property type="match status" value="1"/>
</dbReference>
<name>A0A7V5PQV6_CALAY</name>
<dbReference type="InterPro" id="IPR011110">
    <property type="entry name" value="Reg_prop"/>
</dbReference>
<proteinExistence type="predicted"/>
<sequence>MKSPYVKLKLFASLLAAILFSGTAMVRSQEMPLYFQHLTYRDGLASNKVSAIFQDAYGFMWFGTDKGLCKYDGYSVTTYRAYAHNKKKERNLPVLDLHVTGFYQPPTNPRILYFSTKYHLFKFDIITEKFTSVHIPPMIRDSHSAINGIAAGSDGTLWLSTVKGIASIDTTHKESQFYWSPEMIKSKTSDVQVWAILPDSNGNIWVGTTSNLLRFHARTATWETVHLKNVPSPVSIRAIKKDQQGNLWLATYGKGLVKYSPRTRQTSVLRKEKSSSENRFNFQTSLLIAHNGEIWAGTFGLGIIRFNPGNKILRIYQAGNNLISGLTSNNIFTIYQDRSGCIWFATYDQGINKVSLPRISFMNLRLSSIKPQHRHRTLFIAAVSTEKGDIYVANYKLGLFKVKAGNDFNLILEPVRPMGSGQLLTHILSMRKDNSLPIIWIGTSEGLWKFNYLRNTIEKIHFAHLKTNRVNTIYQNKNGYLWFAINRNSLILFNPLTNQITRYFNFENRQEKKEAKKPIQKIFSDSKGNIWVAFKNKLARFHPEKSSFEFYTADSIFSPYNSIHSVLASENGTIWIGTRNGLLKFDPEKGVYQKIKDYPELNRLTINSMLEDDSHRLWLGTKNGLFLLNPTTNYLRKYSQLDGLSIANFLLNSAARLSNG</sequence>
<evidence type="ECO:0000256" key="1">
    <source>
        <dbReference type="ARBA" id="ARBA00022553"/>
    </source>
</evidence>
<dbReference type="AlphaFoldDB" id="A0A7V5PQV6"/>
<organism evidence="2">
    <name type="scientific">Caldithrix abyssi</name>
    <dbReference type="NCBI Taxonomy" id="187145"/>
    <lineage>
        <taxon>Bacteria</taxon>
        <taxon>Pseudomonadati</taxon>
        <taxon>Calditrichota</taxon>
        <taxon>Calditrichia</taxon>
        <taxon>Calditrichales</taxon>
        <taxon>Calditrichaceae</taxon>
        <taxon>Caldithrix</taxon>
    </lineage>
</organism>
<dbReference type="Proteomes" id="UP000886124">
    <property type="component" value="Unassembled WGS sequence"/>
</dbReference>
<gene>
    <name evidence="2" type="ORF">ENJ89_08525</name>
</gene>
<dbReference type="Gene3D" id="2.130.10.10">
    <property type="entry name" value="YVTN repeat-like/Quinoprotein amine dehydrogenase"/>
    <property type="match status" value="3"/>
</dbReference>
<reference evidence="2" key="1">
    <citation type="journal article" date="2020" name="mSystems">
        <title>Genome- and Community-Level Interaction Insights into Carbon Utilization and Element Cycling Functions of Hydrothermarchaeota in Hydrothermal Sediment.</title>
        <authorList>
            <person name="Zhou Z."/>
            <person name="Liu Y."/>
            <person name="Xu W."/>
            <person name="Pan J."/>
            <person name="Luo Z.H."/>
            <person name="Li M."/>
        </authorList>
    </citation>
    <scope>NUCLEOTIDE SEQUENCE [LARGE SCALE GENOMIC DNA]</scope>
    <source>
        <strain evidence="2">HyVt-527</strain>
    </source>
</reference>
<feature type="non-terminal residue" evidence="2">
    <location>
        <position position="660"/>
    </location>
</feature>
<dbReference type="SUPFAM" id="SSF63829">
    <property type="entry name" value="Calcium-dependent phosphotriesterase"/>
    <property type="match status" value="2"/>
</dbReference>
<dbReference type="InterPro" id="IPR015943">
    <property type="entry name" value="WD40/YVTN_repeat-like_dom_sf"/>
</dbReference>
<protein>
    <submittedName>
        <fullName evidence="2">Uncharacterized protein</fullName>
    </submittedName>
</protein>
<dbReference type="GO" id="GO:0000155">
    <property type="term" value="F:phosphorelay sensor kinase activity"/>
    <property type="evidence" value="ECO:0007669"/>
    <property type="project" value="TreeGrafter"/>
</dbReference>
<keyword evidence="1" id="KW-0597">Phosphoprotein</keyword>
<evidence type="ECO:0000313" key="2">
    <source>
        <dbReference type="EMBL" id="HHJ53222.1"/>
    </source>
</evidence>
<comment type="caution">
    <text evidence="2">The sequence shown here is derived from an EMBL/GenBank/DDBJ whole genome shotgun (WGS) entry which is preliminary data.</text>
</comment>
<accession>A0A7V5PQV6</accession>